<keyword evidence="12" id="KW-0966">Cell projection</keyword>
<protein>
    <recommendedName>
        <fullName evidence="3">Flagellar FliJ protein</fullName>
    </recommendedName>
</protein>
<dbReference type="EMBL" id="SSOD01000002">
    <property type="protein sequence ID" value="THF64165.1"/>
    <property type="molecule type" value="Genomic_DNA"/>
</dbReference>
<evidence type="ECO:0000256" key="5">
    <source>
        <dbReference type="ARBA" id="ARBA00022475"/>
    </source>
</evidence>
<comment type="similarity">
    <text evidence="2">Belongs to the FliJ family.</text>
</comment>
<dbReference type="NCBIfam" id="TIGR02473">
    <property type="entry name" value="flagell_FliJ"/>
    <property type="match status" value="1"/>
</dbReference>
<evidence type="ECO:0000256" key="1">
    <source>
        <dbReference type="ARBA" id="ARBA00004413"/>
    </source>
</evidence>
<evidence type="ECO:0000256" key="7">
    <source>
        <dbReference type="ARBA" id="ARBA00022795"/>
    </source>
</evidence>
<dbReference type="GO" id="GO:0044781">
    <property type="term" value="P:bacterial-type flagellum organization"/>
    <property type="evidence" value="ECO:0007669"/>
    <property type="project" value="UniProtKB-KW"/>
</dbReference>
<keyword evidence="4" id="KW-0813">Transport</keyword>
<evidence type="ECO:0000313" key="12">
    <source>
        <dbReference type="EMBL" id="THF64165.1"/>
    </source>
</evidence>
<evidence type="ECO:0000313" key="13">
    <source>
        <dbReference type="Proteomes" id="UP000307956"/>
    </source>
</evidence>
<dbReference type="InterPro" id="IPR018006">
    <property type="entry name" value="Flag_FliJ_proteobac"/>
</dbReference>
<dbReference type="RefSeq" id="WP_136383356.1">
    <property type="nucleotide sequence ID" value="NZ_SSOD01000002.1"/>
</dbReference>
<reference evidence="12 13" key="1">
    <citation type="submission" date="2019-04" db="EMBL/GenBank/DDBJ databases">
        <title>Azoarcus rhizosphaerae sp. nov. isolated from rhizosphere of Ficus religiosa.</title>
        <authorList>
            <person name="Lin S.-Y."/>
            <person name="Hameed A."/>
            <person name="Hsu Y.-H."/>
            <person name="Young C.-C."/>
        </authorList>
    </citation>
    <scope>NUCLEOTIDE SEQUENCE [LARGE SCALE GENOMIC DNA]</scope>
    <source>
        <strain evidence="12 13">CC-YHH848</strain>
    </source>
</reference>
<dbReference type="AlphaFoldDB" id="A0A4S4AZX2"/>
<dbReference type="PANTHER" id="PTHR38786:SF1">
    <property type="entry name" value="FLAGELLAR FLIJ PROTEIN"/>
    <property type="match status" value="1"/>
</dbReference>
<keyword evidence="6" id="KW-0145">Chemotaxis</keyword>
<dbReference type="GO" id="GO:0015031">
    <property type="term" value="P:protein transport"/>
    <property type="evidence" value="ECO:0007669"/>
    <property type="project" value="UniProtKB-KW"/>
</dbReference>
<keyword evidence="13" id="KW-1185">Reference proteome</keyword>
<feature type="region of interest" description="Disordered" evidence="11">
    <location>
        <begin position="112"/>
        <end position="148"/>
    </location>
</feature>
<keyword evidence="10" id="KW-1006">Bacterial flagellum protein export</keyword>
<evidence type="ECO:0000256" key="2">
    <source>
        <dbReference type="ARBA" id="ARBA00010004"/>
    </source>
</evidence>
<dbReference type="Proteomes" id="UP000307956">
    <property type="component" value="Unassembled WGS sequence"/>
</dbReference>
<keyword evidence="7" id="KW-1005">Bacterial flagellum biogenesis</keyword>
<dbReference type="InterPro" id="IPR012823">
    <property type="entry name" value="Flagell_FliJ"/>
</dbReference>
<dbReference type="PIRSF" id="PIRSF019404">
    <property type="entry name" value="FliJ"/>
    <property type="match status" value="1"/>
</dbReference>
<dbReference type="GO" id="GO:0005886">
    <property type="term" value="C:plasma membrane"/>
    <property type="evidence" value="ECO:0007669"/>
    <property type="project" value="UniProtKB-SubCell"/>
</dbReference>
<dbReference type="Gene3D" id="1.10.287.1700">
    <property type="match status" value="1"/>
</dbReference>
<evidence type="ECO:0000256" key="3">
    <source>
        <dbReference type="ARBA" id="ARBA00020392"/>
    </source>
</evidence>
<evidence type="ECO:0000256" key="9">
    <source>
        <dbReference type="ARBA" id="ARBA00023136"/>
    </source>
</evidence>
<dbReference type="Pfam" id="PF02050">
    <property type="entry name" value="FliJ"/>
    <property type="match status" value="1"/>
</dbReference>
<accession>A0A4S4AZX2</accession>
<evidence type="ECO:0000256" key="10">
    <source>
        <dbReference type="ARBA" id="ARBA00023225"/>
    </source>
</evidence>
<comment type="subcellular location">
    <subcellularLocation>
        <location evidence="1">Cell membrane</location>
        <topology evidence="1">Peripheral membrane protein</topology>
        <orientation evidence="1">Cytoplasmic side</orientation>
    </subcellularLocation>
</comment>
<sequence>MSKPSPLQPLADLMQTRMDDAARRLGELIASETEGRRKLEMLQEYRAEYHQRFLEAAANGIGPDAWRNYSAFLGKIDEAIAAQRGAVELSRQRTVQGQQVWIGHRNKAKAIDTLTQRQHAAEQRKEARREQRLTDEHAARRFHGPREE</sequence>
<dbReference type="InterPro" id="IPR052570">
    <property type="entry name" value="FliJ"/>
</dbReference>
<dbReference type="GO" id="GO:0071973">
    <property type="term" value="P:bacterial-type flagellum-dependent cell motility"/>
    <property type="evidence" value="ECO:0007669"/>
    <property type="project" value="InterPro"/>
</dbReference>
<keyword evidence="9" id="KW-0472">Membrane</keyword>
<keyword evidence="12" id="KW-0282">Flagellum</keyword>
<feature type="compositionally biased region" description="Basic and acidic residues" evidence="11">
    <location>
        <begin position="119"/>
        <end position="148"/>
    </location>
</feature>
<evidence type="ECO:0000256" key="11">
    <source>
        <dbReference type="SAM" id="MobiDB-lite"/>
    </source>
</evidence>
<keyword evidence="12" id="KW-0969">Cilium</keyword>
<evidence type="ECO:0000256" key="8">
    <source>
        <dbReference type="ARBA" id="ARBA00022927"/>
    </source>
</evidence>
<comment type="caution">
    <text evidence="12">The sequence shown here is derived from an EMBL/GenBank/DDBJ whole genome shotgun (WGS) entry which is preliminary data.</text>
</comment>
<dbReference type="GO" id="GO:0003774">
    <property type="term" value="F:cytoskeletal motor activity"/>
    <property type="evidence" value="ECO:0007669"/>
    <property type="project" value="InterPro"/>
</dbReference>
<evidence type="ECO:0000256" key="4">
    <source>
        <dbReference type="ARBA" id="ARBA00022448"/>
    </source>
</evidence>
<gene>
    <name evidence="12" type="primary">fliJ</name>
    <name evidence="12" type="ORF">E6O51_02235</name>
</gene>
<evidence type="ECO:0000256" key="6">
    <source>
        <dbReference type="ARBA" id="ARBA00022500"/>
    </source>
</evidence>
<dbReference type="GO" id="GO:0006935">
    <property type="term" value="P:chemotaxis"/>
    <property type="evidence" value="ECO:0007669"/>
    <property type="project" value="UniProtKB-KW"/>
</dbReference>
<dbReference type="GO" id="GO:0009288">
    <property type="term" value="C:bacterial-type flagellum"/>
    <property type="evidence" value="ECO:0007669"/>
    <property type="project" value="InterPro"/>
</dbReference>
<dbReference type="PRINTS" id="PR01004">
    <property type="entry name" value="FLGFLIJ"/>
</dbReference>
<name>A0A4S4AZX2_9RHOO</name>
<keyword evidence="8" id="KW-0653">Protein transport</keyword>
<dbReference type="PANTHER" id="PTHR38786">
    <property type="entry name" value="FLAGELLAR FLIJ PROTEIN"/>
    <property type="match status" value="1"/>
</dbReference>
<dbReference type="InterPro" id="IPR053716">
    <property type="entry name" value="Flag_assembly_chemotaxis_eff"/>
</dbReference>
<dbReference type="OrthoDB" id="6465096at2"/>
<keyword evidence="5" id="KW-1003">Cell membrane</keyword>
<organism evidence="12 13">
    <name type="scientific">Pseudothauera rhizosphaerae</name>
    <dbReference type="NCBI Taxonomy" id="2565932"/>
    <lineage>
        <taxon>Bacteria</taxon>
        <taxon>Pseudomonadati</taxon>
        <taxon>Pseudomonadota</taxon>
        <taxon>Betaproteobacteria</taxon>
        <taxon>Rhodocyclales</taxon>
        <taxon>Zoogloeaceae</taxon>
        <taxon>Pseudothauera</taxon>
    </lineage>
</organism>
<proteinExistence type="inferred from homology"/>